<dbReference type="InterPro" id="IPR001736">
    <property type="entry name" value="PLipase_D/transphosphatidylase"/>
</dbReference>
<dbReference type="PANTHER" id="PTHR43856">
    <property type="entry name" value="CARDIOLIPIN HYDROLASE"/>
    <property type="match status" value="1"/>
</dbReference>
<dbReference type="InterPro" id="IPR051406">
    <property type="entry name" value="PLD_domain"/>
</dbReference>
<accession>A0A4D4J6G1</accession>
<evidence type="ECO:0000256" key="1">
    <source>
        <dbReference type="ARBA" id="ARBA00000798"/>
    </source>
</evidence>
<dbReference type="Pfam" id="PF13091">
    <property type="entry name" value="PLDc_2"/>
    <property type="match status" value="1"/>
</dbReference>
<evidence type="ECO:0000256" key="7">
    <source>
        <dbReference type="SAM" id="MobiDB-lite"/>
    </source>
</evidence>
<proteinExistence type="inferred from homology"/>
<evidence type="ECO:0000256" key="4">
    <source>
        <dbReference type="ARBA" id="ARBA00022801"/>
    </source>
</evidence>
<dbReference type="GO" id="GO:0006793">
    <property type="term" value="P:phosphorus metabolic process"/>
    <property type="evidence" value="ECO:0007669"/>
    <property type="project" value="UniProtKB-ARBA"/>
</dbReference>
<keyword evidence="5" id="KW-0442">Lipid degradation</keyword>
<dbReference type="EC" id="3.1.4.4" evidence="3"/>
<dbReference type="OrthoDB" id="1490185at2"/>
<gene>
    <name evidence="9" type="ORF">GTS_17290</name>
</gene>
<sequence length="539" mass="58827">MRGTDRRRTTPATRPDLTAPEEGPHRTDAPGDADAHRLDLGGLHAEEGFFLLRGAEQRPLPAVKGERTWRFCGTFRGSPRTLREAVLELIRSARRKVFVTSFLLGDDEVVDALAATADRLPGGVYVISELDGAGLARGLARLAAGDETSEEVREQAAAHRRRVGFLAGSGVRVRGHPNCPAAFVVVDDETAWLGTANLDTAAFTRLGEVGVVIGDTTEVDRLARLFARMWLSGCTLRMPDAGEDAEPVRHEGVPADFDVPVATVDTRPGVLWTGPDRRGVLDGVHDVIGRAERDLLLAGFTLNGMLGRPDLLVNPVAGAIGRGVRVRMLVRARNECDPHRRDAGLLHELGVEIVADDVNHANAVVADGRHGMLFTATFDAEHGMDAGPGAELGARLDGTGALDGLAGYLRHAIDTATRDYVYRPIARRLAEDLGASWQHRWPLPGEVAVRADPPVWQRLVDAARQDRQEPVLWRRNGGPVELLLGRTRLALRPHRDGEYRLDELGRADRTARDELARWWRAPGDGEQRGYCPAVLHRIS</sequence>
<dbReference type="PANTHER" id="PTHR43856:SF1">
    <property type="entry name" value="MITOCHONDRIAL CARDIOLIPIN HYDROLASE"/>
    <property type="match status" value="1"/>
</dbReference>
<dbReference type="RefSeq" id="WP_137813242.1">
    <property type="nucleotide sequence ID" value="NZ_BJFL01000006.1"/>
</dbReference>
<dbReference type="GO" id="GO:0016042">
    <property type="term" value="P:lipid catabolic process"/>
    <property type="evidence" value="ECO:0007669"/>
    <property type="project" value="UniProtKB-KW"/>
</dbReference>
<organism evidence="9 10">
    <name type="scientific">Gandjariella thermophila</name>
    <dbReference type="NCBI Taxonomy" id="1931992"/>
    <lineage>
        <taxon>Bacteria</taxon>
        <taxon>Bacillati</taxon>
        <taxon>Actinomycetota</taxon>
        <taxon>Actinomycetes</taxon>
        <taxon>Pseudonocardiales</taxon>
        <taxon>Pseudonocardiaceae</taxon>
        <taxon>Gandjariella</taxon>
    </lineage>
</organism>
<evidence type="ECO:0000256" key="5">
    <source>
        <dbReference type="ARBA" id="ARBA00022963"/>
    </source>
</evidence>
<protein>
    <recommendedName>
        <fullName evidence="3">phospholipase D</fullName>
        <ecNumber evidence="3">3.1.4.4</ecNumber>
    </recommendedName>
</protein>
<dbReference type="GO" id="GO:0004630">
    <property type="term" value="F:phospholipase D activity"/>
    <property type="evidence" value="ECO:0007669"/>
    <property type="project" value="UniProtKB-EC"/>
</dbReference>
<reference evidence="10" key="1">
    <citation type="submission" date="2019-04" db="EMBL/GenBank/DDBJ databases">
        <title>Draft genome sequence of Pseudonocardiaceae bacterium SL3-2-4.</title>
        <authorList>
            <person name="Ningsih F."/>
            <person name="Yokota A."/>
            <person name="Sakai Y."/>
            <person name="Nanatani K."/>
            <person name="Yabe S."/>
            <person name="Oetari A."/>
            <person name="Sjamsuridzal W."/>
        </authorList>
    </citation>
    <scope>NUCLEOTIDE SEQUENCE [LARGE SCALE GENOMIC DNA]</scope>
    <source>
        <strain evidence="10">SL3-2-4</strain>
    </source>
</reference>
<dbReference type="GO" id="GO:0016891">
    <property type="term" value="F:RNA endonuclease activity producing 5'-phosphomonoesters, hydrolytic mechanism"/>
    <property type="evidence" value="ECO:0007669"/>
    <property type="project" value="TreeGrafter"/>
</dbReference>
<evidence type="ECO:0000313" key="9">
    <source>
        <dbReference type="EMBL" id="GDY30096.1"/>
    </source>
</evidence>
<dbReference type="Gene3D" id="3.30.870.10">
    <property type="entry name" value="Endonuclease Chain A"/>
    <property type="match status" value="2"/>
</dbReference>
<evidence type="ECO:0000313" key="10">
    <source>
        <dbReference type="Proteomes" id="UP000298860"/>
    </source>
</evidence>
<evidence type="ECO:0000256" key="2">
    <source>
        <dbReference type="ARBA" id="ARBA00008664"/>
    </source>
</evidence>
<comment type="similarity">
    <text evidence="2">Belongs to the phospholipase D family.</text>
</comment>
<name>A0A4D4J6G1_9PSEU</name>
<keyword evidence="10" id="KW-1185">Reference proteome</keyword>
<feature type="compositionally biased region" description="Low complexity" evidence="7">
    <location>
        <begin position="10"/>
        <end position="20"/>
    </location>
</feature>
<evidence type="ECO:0000256" key="6">
    <source>
        <dbReference type="ARBA" id="ARBA00023098"/>
    </source>
</evidence>
<feature type="region of interest" description="Disordered" evidence="7">
    <location>
        <begin position="1"/>
        <end position="34"/>
    </location>
</feature>
<evidence type="ECO:0000256" key="3">
    <source>
        <dbReference type="ARBA" id="ARBA00012027"/>
    </source>
</evidence>
<dbReference type="InterPro" id="IPR025202">
    <property type="entry name" value="PLD-like_dom"/>
</dbReference>
<feature type="compositionally biased region" description="Basic and acidic residues" evidence="7">
    <location>
        <begin position="22"/>
        <end position="34"/>
    </location>
</feature>
<dbReference type="SUPFAM" id="SSF56024">
    <property type="entry name" value="Phospholipase D/nuclease"/>
    <property type="match status" value="2"/>
</dbReference>
<dbReference type="Proteomes" id="UP000298860">
    <property type="component" value="Unassembled WGS sequence"/>
</dbReference>
<dbReference type="AlphaFoldDB" id="A0A4D4J6G1"/>
<comment type="catalytic activity">
    <reaction evidence="1">
        <text>a 1,2-diacyl-sn-glycero-3-phosphocholine + H2O = a 1,2-diacyl-sn-glycero-3-phosphate + choline + H(+)</text>
        <dbReference type="Rhea" id="RHEA:14445"/>
        <dbReference type="ChEBI" id="CHEBI:15354"/>
        <dbReference type="ChEBI" id="CHEBI:15377"/>
        <dbReference type="ChEBI" id="CHEBI:15378"/>
        <dbReference type="ChEBI" id="CHEBI:57643"/>
        <dbReference type="ChEBI" id="CHEBI:58608"/>
        <dbReference type="EC" id="3.1.4.4"/>
    </reaction>
</comment>
<dbReference type="PROSITE" id="PS50035">
    <property type="entry name" value="PLD"/>
    <property type="match status" value="1"/>
</dbReference>
<feature type="domain" description="PLD phosphodiesterase" evidence="8">
    <location>
        <begin position="183"/>
        <end position="202"/>
    </location>
</feature>
<keyword evidence="6" id="KW-0443">Lipid metabolism</keyword>
<evidence type="ECO:0000259" key="8">
    <source>
        <dbReference type="PROSITE" id="PS50035"/>
    </source>
</evidence>
<dbReference type="EMBL" id="BJFL01000006">
    <property type="protein sequence ID" value="GDY30096.1"/>
    <property type="molecule type" value="Genomic_DNA"/>
</dbReference>
<comment type="caution">
    <text evidence="9">The sequence shown here is derived from an EMBL/GenBank/DDBJ whole genome shotgun (WGS) entry which is preliminary data.</text>
</comment>
<keyword evidence="4" id="KW-0378">Hydrolase</keyword>